<feature type="region of interest" description="Disordered" evidence="1">
    <location>
        <begin position="1"/>
        <end position="24"/>
    </location>
</feature>
<reference evidence="2 3" key="1">
    <citation type="journal article" date="2023" name="G3 (Bethesda)">
        <title>A chromosome-length genome assembly and annotation of blackberry (Rubus argutus, cv. 'Hillquist').</title>
        <authorList>
            <person name="Bruna T."/>
            <person name="Aryal R."/>
            <person name="Dudchenko O."/>
            <person name="Sargent D.J."/>
            <person name="Mead D."/>
            <person name="Buti M."/>
            <person name="Cavallini A."/>
            <person name="Hytonen T."/>
            <person name="Andres J."/>
            <person name="Pham M."/>
            <person name="Weisz D."/>
            <person name="Mascagni F."/>
            <person name="Usai G."/>
            <person name="Natali L."/>
            <person name="Bassil N."/>
            <person name="Fernandez G.E."/>
            <person name="Lomsadze A."/>
            <person name="Armour M."/>
            <person name="Olukolu B."/>
            <person name="Poorten T."/>
            <person name="Britton C."/>
            <person name="Davik J."/>
            <person name="Ashrafi H."/>
            <person name="Aiden E.L."/>
            <person name="Borodovsky M."/>
            <person name="Worthington M."/>
        </authorList>
    </citation>
    <scope>NUCLEOTIDE SEQUENCE [LARGE SCALE GENOMIC DNA]</scope>
    <source>
        <strain evidence="2">PI 553951</strain>
    </source>
</reference>
<name>A0AAW1W587_RUBAR</name>
<dbReference type="Proteomes" id="UP001457282">
    <property type="component" value="Unassembled WGS sequence"/>
</dbReference>
<dbReference type="EMBL" id="JBEDUW010000006">
    <property type="protein sequence ID" value="KAK9919647.1"/>
    <property type="molecule type" value="Genomic_DNA"/>
</dbReference>
<accession>A0AAW1W587</accession>
<keyword evidence="3" id="KW-1185">Reference proteome</keyword>
<comment type="caution">
    <text evidence="2">The sequence shown here is derived from an EMBL/GenBank/DDBJ whole genome shotgun (WGS) entry which is preliminary data.</text>
</comment>
<organism evidence="2 3">
    <name type="scientific">Rubus argutus</name>
    <name type="common">Southern blackberry</name>
    <dbReference type="NCBI Taxonomy" id="59490"/>
    <lineage>
        <taxon>Eukaryota</taxon>
        <taxon>Viridiplantae</taxon>
        <taxon>Streptophyta</taxon>
        <taxon>Embryophyta</taxon>
        <taxon>Tracheophyta</taxon>
        <taxon>Spermatophyta</taxon>
        <taxon>Magnoliopsida</taxon>
        <taxon>eudicotyledons</taxon>
        <taxon>Gunneridae</taxon>
        <taxon>Pentapetalae</taxon>
        <taxon>rosids</taxon>
        <taxon>fabids</taxon>
        <taxon>Rosales</taxon>
        <taxon>Rosaceae</taxon>
        <taxon>Rosoideae</taxon>
        <taxon>Rosoideae incertae sedis</taxon>
        <taxon>Rubus</taxon>
    </lineage>
</organism>
<gene>
    <name evidence="2" type="ORF">M0R45_028233</name>
</gene>
<evidence type="ECO:0000256" key="1">
    <source>
        <dbReference type="SAM" id="MobiDB-lite"/>
    </source>
</evidence>
<proteinExistence type="predicted"/>
<evidence type="ECO:0000313" key="2">
    <source>
        <dbReference type="EMBL" id="KAK9919647.1"/>
    </source>
</evidence>
<evidence type="ECO:0000313" key="3">
    <source>
        <dbReference type="Proteomes" id="UP001457282"/>
    </source>
</evidence>
<feature type="compositionally biased region" description="Polar residues" evidence="1">
    <location>
        <begin position="1"/>
        <end position="23"/>
    </location>
</feature>
<protein>
    <submittedName>
        <fullName evidence="2">Uncharacterized protein</fullName>
    </submittedName>
</protein>
<dbReference type="AlphaFoldDB" id="A0AAW1W587"/>
<feature type="region of interest" description="Disordered" evidence="1">
    <location>
        <begin position="78"/>
        <end position="100"/>
    </location>
</feature>
<sequence length="100" mass="11494">MCQRIQTVSQRWISGPMPTSTKPSEVCRLRHSRHQVPLDQVGQRGVLRSAERAVDYFAKSHGYSTSHILIWSSPGQCAEPNRSSWRSNRPHRSADRRTPR</sequence>